<dbReference type="InterPro" id="IPR000644">
    <property type="entry name" value="CBS_dom"/>
</dbReference>
<feature type="active site" evidence="10">
    <location>
        <position position="315"/>
    </location>
</feature>
<evidence type="ECO:0000256" key="3">
    <source>
        <dbReference type="ARBA" id="ARBA00022490"/>
    </source>
</evidence>
<comment type="function">
    <text evidence="1 10">Transfers an acetyl group from acetyl-CoA to L-homoserine, forming acetyl-L-homoserine.</text>
</comment>
<dbReference type="SUPFAM" id="SSF54631">
    <property type="entry name" value="CBS-domain pair"/>
    <property type="match status" value="1"/>
</dbReference>
<dbReference type="Gene3D" id="3.40.50.1820">
    <property type="entry name" value="alpha/beta hydrolase"/>
    <property type="match status" value="1"/>
</dbReference>
<keyword evidence="6 11" id="KW-0129">CBS domain</keyword>
<proteinExistence type="inferred from homology"/>
<dbReference type="InterPro" id="IPR000073">
    <property type="entry name" value="AB_hydrolase_1"/>
</dbReference>
<comment type="subunit">
    <text evidence="2 10">Homodimer.</text>
</comment>
<dbReference type="Pfam" id="PF00571">
    <property type="entry name" value="CBS"/>
    <property type="match status" value="2"/>
</dbReference>
<dbReference type="GO" id="GO:0004414">
    <property type="term" value="F:homoserine O-acetyltransferase activity"/>
    <property type="evidence" value="ECO:0007669"/>
    <property type="project" value="UniProtKB-UniRule"/>
</dbReference>
<dbReference type="InterPro" id="IPR046342">
    <property type="entry name" value="CBS_dom_sf"/>
</dbReference>
<feature type="active site" description="Nucleophile" evidence="10">
    <location>
        <position position="152"/>
    </location>
</feature>
<feature type="binding site" evidence="10">
    <location>
        <position position="221"/>
    </location>
    <ligand>
        <name>substrate</name>
    </ligand>
</feature>
<dbReference type="GO" id="GO:0005737">
    <property type="term" value="C:cytoplasm"/>
    <property type="evidence" value="ECO:0007669"/>
    <property type="project" value="UniProtKB-SubCell"/>
</dbReference>
<dbReference type="CDD" id="cd04605">
    <property type="entry name" value="CBS_pair_arch_MET2_assoc"/>
    <property type="match status" value="1"/>
</dbReference>
<evidence type="ECO:0000256" key="2">
    <source>
        <dbReference type="ARBA" id="ARBA00011738"/>
    </source>
</evidence>
<dbReference type="SUPFAM" id="SSF53474">
    <property type="entry name" value="alpha/beta-Hydrolases"/>
    <property type="match status" value="1"/>
</dbReference>
<evidence type="ECO:0000256" key="9">
    <source>
        <dbReference type="ARBA" id="ARBA00049043"/>
    </source>
</evidence>
<comment type="caution">
    <text evidence="13">The sequence shown here is derived from an EMBL/GenBank/DDBJ whole genome shotgun (WGS) entry which is preliminary data.</text>
</comment>
<dbReference type="EC" id="2.3.1.31" evidence="10"/>
<evidence type="ECO:0000256" key="4">
    <source>
        <dbReference type="ARBA" id="ARBA00022605"/>
    </source>
</evidence>
<keyword evidence="4 10" id="KW-0028">Amino-acid biosynthesis</keyword>
<organism evidence="13 14">
    <name type="scientific">Methanobacterium bryantii</name>
    <dbReference type="NCBI Taxonomy" id="2161"/>
    <lineage>
        <taxon>Archaea</taxon>
        <taxon>Methanobacteriati</taxon>
        <taxon>Methanobacteriota</taxon>
        <taxon>Methanomada group</taxon>
        <taxon>Methanobacteria</taxon>
        <taxon>Methanobacteriales</taxon>
        <taxon>Methanobacteriaceae</taxon>
        <taxon>Methanobacterium</taxon>
    </lineage>
</organism>
<dbReference type="FunFam" id="1.10.1740.110:FF:000001">
    <property type="entry name" value="Homoserine O-acetyltransferase"/>
    <property type="match status" value="1"/>
</dbReference>
<feature type="binding site" evidence="10">
    <location>
        <position position="349"/>
    </location>
    <ligand>
        <name>substrate</name>
    </ligand>
</feature>
<keyword evidence="8 10" id="KW-0012">Acyltransferase</keyword>
<protein>
    <recommendedName>
        <fullName evidence="10">Homoserine O-acetyltransferase</fullName>
        <shortName evidence="10">HAT</shortName>
        <ecNumber evidence="10">2.3.1.31</ecNumber>
    </recommendedName>
    <alternativeName>
        <fullName evidence="10">Homoserine transacetylase</fullName>
        <shortName evidence="10">HTA</shortName>
    </alternativeName>
</protein>
<reference evidence="13 14" key="1">
    <citation type="journal article" date="2017" name="BMC Genomics">
        <title>Genomic analysis of methanogenic archaea reveals a shift towards energy conservation.</title>
        <authorList>
            <person name="Gilmore S.P."/>
            <person name="Henske J.K."/>
            <person name="Sexton J.A."/>
            <person name="Solomon K.V."/>
            <person name="Seppala S."/>
            <person name="Yoo J.I."/>
            <person name="Huyett L.M."/>
            <person name="Pressman A."/>
            <person name="Cogan J.Z."/>
            <person name="Kivenson V."/>
            <person name="Peng X."/>
            <person name="Tan Y."/>
            <person name="Valentine D.L."/>
            <person name="O'Malley M.A."/>
        </authorList>
    </citation>
    <scope>NUCLEOTIDE SEQUENCE [LARGE SCALE GENOMIC DNA]</scope>
    <source>
        <strain evidence="13 14">M.o.H.</strain>
    </source>
</reference>
<evidence type="ECO:0000313" key="13">
    <source>
        <dbReference type="EMBL" id="PAV04427.1"/>
    </source>
</evidence>
<evidence type="ECO:0000256" key="5">
    <source>
        <dbReference type="ARBA" id="ARBA00022679"/>
    </source>
</evidence>
<comment type="similarity">
    <text evidence="10">Belongs to the AB hydrolase superfamily. MetX family.</text>
</comment>
<dbReference type="AlphaFoldDB" id="A0A2A2H4Y0"/>
<comment type="catalytic activity">
    <reaction evidence="9 10">
        <text>L-homoserine + acetyl-CoA = O-acetyl-L-homoserine + CoA</text>
        <dbReference type="Rhea" id="RHEA:13701"/>
        <dbReference type="ChEBI" id="CHEBI:57287"/>
        <dbReference type="ChEBI" id="CHEBI:57288"/>
        <dbReference type="ChEBI" id="CHEBI:57476"/>
        <dbReference type="ChEBI" id="CHEBI:57716"/>
        <dbReference type="EC" id="2.3.1.31"/>
    </reaction>
</comment>
<dbReference type="GO" id="GO:0009092">
    <property type="term" value="P:homoserine metabolic process"/>
    <property type="evidence" value="ECO:0007669"/>
    <property type="project" value="TreeGrafter"/>
</dbReference>
<dbReference type="Gene3D" id="1.10.1740.110">
    <property type="match status" value="1"/>
</dbReference>
<keyword evidence="7 10" id="KW-0486">Methionine biosynthesis</keyword>
<dbReference type="OrthoDB" id="295172at2157"/>
<dbReference type="InterPro" id="IPR008220">
    <property type="entry name" value="HAT_MetX-like"/>
</dbReference>
<comment type="pathway">
    <text evidence="10">Amino-acid biosynthesis; L-methionine biosynthesis via de novo pathway; O-acetyl-L-homoserine from L-homoserine: step 1/1.</text>
</comment>
<dbReference type="NCBIfam" id="NF001209">
    <property type="entry name" value="PRK00175.1"/>
    <property type="match status" value="1"/>
</dbReference>
<keyword evidence="14" id="KW-1185">Reference proteome</keyword>
<accession>A0A2A2H4Y0</accession>
<evidence type="ECO:0000256" key="7">
    <source>
        <dbReference type="ARBA" id="ARBA00023167"/>
    </source>
</evidence>
<evidence type="ECO:0000256" key="10">
    <source>
        <dbReference type="HAMAP-Rule" id="MF_00296"/>
    </source>
</evidence>
<dbReference type="EMBL" id="LMVM01000023">
    <property type="protein sequence ID" value="PAV04427.1"/>
    <property type="molecule type" value="Genomic_DNA"/>
</dbReference>
<evidence type="ECO:0000313" key="14">
    <source>
        <dbReference type="Proteomes" id="UP000217784"/>
    </source>
</evidence>
<dbReference type="Proteomes" id="UP000217784">
    <property type="component" value="Unassembled WGS sequence"/>
</dbReference>
<dbReference type="PROSITE" id="PS51371">
    <property type="entry name" value="CBS"/>
    <property type="match status" value="2"/>
</dbReference>
<evidence type="ECO:0000256" key="1">
    <source>
        <dbReference type="ARBA" id="ARBA00003082"/>
    </source>
</evidence>
<evidence type="ECO:0000256" key="8">
    <source>
        <dbReference type="ARBA" id="ARBA00023315"/>
    </source>
</evidence>
<dbReference type="RefSeq" id="WP_069582719.1">
    <property type="nucleotide sequence ID" value="NZ_LMVM01000023.1"/>
</dbReference>
<feature type="active site" evidence="10">
    <location>
        <position position="348"/>
    </location>
</feature>
<dbReference type="SMART" id="SM00116">
    <property type="entry name" value="CBS"/>
    <property type="match status" value="2"/>
</dbReference>
<evidence type="ECO:0000256" key="11">
    <source>
        <dbReference type="PROSITE-ProRule" id="PRU00703"/>
    </source>
</evidence>
<comment type="subcellular location">
    <subcellularLocation>
        <location evidence="10">Cytoplasm</location>
    </subcellularLocation>
</comment>
<dbReference type="NCBIfam" id="TIGR01392">
    <property type="entry name" value="homoserO_Ac_trn"/>
    <property type="match status" value="1"/>
</dbReference>
<evidence type="ECO:0000259" key="12">
    <source>
        <dbReference type="PROSITE" id="PS51371"/>
    </source>
</evidence>
<dbReference type="HAMAP" id="MF_00296">
    <property type="entry name" value="MetX_acyltransf"/>
    <property type="match status" value="1"/>
</dbReference>
<keyword evidence="5 10" id="KW-0808">Transferase</keyword>
<dbReference type="Gene3D" id="3.10.580.10">
    <property type="entry name" value="CBS-domain"/>
    <property type="match status" value="1"/>
</dbReference>
<dbReference type="PANTHER" id="PTHR32268">
    <property type="entry name" value="HOMOSERINE O-ACETYLTRANSFERASE"/>
    <property type="match status" value="1"/>
</dbReference>
<dbReference type="Pfam" id="PF00561">
    <property type="entry name" value="Abhydrolase_1"/>
    <property type="match status" value="1"/>
</dbReference>
<sequence length="489" mass="53965">MKKESVGLVETQYFIFPDDLILEGGSKLKEVKVAYETYGKLNKEKSNAILICHALSGDAHAAGWHEGDKKPGWWDIIIGPGKCLDTEKYFIICSNVIGGCKGSTGPSSINPETGKPYGLDFPIITLSDMVEAQKKLIDHLGINQLFAVVGGSMGGMQVLQWCISYPDMVKLAIPIATAARSAPQQIAFNEVGRQAIISDPKWNAGSYYSGEAPKEGLSLARMIGHITYLSYESMYQKFGRRLQDKEKYGFDLSMDFQVESYLHYQGNSFVKRFDANTYLYVTKAMDYFDLTANGSLAEGFKDVKTKFLVISVDSDWLYPPAQSKEIVMALTANDIDVNYHEIKSPYGHDAFLLESGQLNYIINGFLSEILVGDVMTPMAAKISEGASIDEAAKLMLEEKVTHLPVIAGDNRLIGIVTAWDISKAVALKCSKLDEIMTKDVITACPEDYIELAAEKMKRYNISSLPVVDGGKRVIGIITTDHISTLMARD</sequence>
<feature type="domain" description="CBS" evidence="12">
    <location>
        <begin position="375"/>
        <end position="434"/>
    </location>
</feature>
<feature type="domain" description="CBS" evidence="12">
    <location>
        <begin position="436"/>
        <end position="489"/>
    </location>
</feature>
<name>A0A2A2H4Y0_METBR</name>
<dbReference type="GO" id="GO:0009086">
    <property type="term" value="P:methionine biosynthetic process"/>
    <property type="evidence" value="ECO:0007669"/>
    <property type="project" value="UniProtKB-UniRule"/>
</dbReference>
<gene>
    <name evidence="10" type="primary">metXA</name>
    <name evidence="13" type="ORF">ASJ80_06185</name>
</gene>
<comment type="caution">
    <text evidence="10">Lacks conserved residue(s) required for the propagation of feature annotation.</text>
</comment>
<keyword evidence="3 10" id="KW-0963">Cytoplasm</keyword>
<dbReference type="UniPathway" id="UPA00051">
    <property type="reaction ID" value="UER00074"/>
</dbReference>
<evidence type="ECO:0000256" key="6">
    <source>
        <dbReference type="ARBA" id="ARBA00023122"/>
    </source>
</evidence>
<dbReference type="InterPro" id="IPR029058">
    <property type="entry name" value="AB_hydrolase_fold"/>
</dbReference>
<dbReference type="PANTHER" id="PTHR32268:SF11">
    <property type="entry name" value="HOMOSERINE O-ACETYLTRANSFERASE"/>
    <property type="match status" value="1"/>
</dbReference>